<feature type="domain" description="BPTI/Kunitz inhibitor" evidence="2">
    <location>
        <begin position="228"/>
        <end position="278"/>
    </location>
</feature>
<dbReference type="InterPro" id="IPR028150">
    <property type="entry name" value="Lustrin_cystein"/>
</dbReference>
<feature type="domain" description="BPTI/Kunitz inhibitor" evidence="2">
    <location>
        <begin position="541"/>
        <end position="591"/>
    </location>
</feature>
<dbReference type="SUPFAM" id="SSF57362">
    <property type="entry name" value="BPTI-like"/>
    <property type="match status" value="7"/>
</dbReference>
<protein>
    <recommendedName>
        <fullName evidence="2">BPTI/Kunitz inhibitor domain-containing protein</fullName>
    </recommendedName>
</protein>
<feature type="domain" description="BPTI/Kunitz inhibitor" evidence="2">
    <location>
        <begin position="645"/>
        <end position="695"/>
    </location>
</feature>
<name>A0A4U5MSW9_STECR</name>
<feature type="domain" description="BPTI/Kunitz inhibitor" evidence="2">
    <location>
        <begin position="110"/>
        <end position="160"/>
    </location>
</feature>
<evidence type="ECO:0000256" key="1">
    <source>
        <dbReference type="SAM" id="SignalP"/>
    </source>
</evidence>
<keyword evidence="4" id="KW-1185">Reference proteome</keyword>
<feature type="domain" description="BPTI/Kunitz inhibitor" evidence="2">
    <location>
        <begin position="752"/>
        <end position="802"/>
    </location>
</feature>
<dbReference type="EMBL" id="AZBU02000006">
    <property type="protein sequence ID" value="TKR72513.1"/>
    <property type="molecule type" value="Genomic_DNA"/>
</dbReference>
<dbReference type="PROSITE" id="PS50279">
    <property type="entry name" value="BPTI_KUNITZ_2"/>
    <property type="match status" value="7"/>
</dbReference>
<dbReference type="Pfam" id="PF00014">
    <property type="entry name" value="Kunitz_BPTI"/>
    <property type="match status" value="7"/>
</dbReference>
<dbReference type="SMART" id="SM00289">
    <property type="entry name" value="WR1"/>
    <property type="match status" value="7"/>
</dbReference>
<dbReference type="AlphaFoldDB" id="A0A4U5MSW9"/>
<feature type="signal peptide" evidence="1">
    <location>
        <begin position="1"/>
        <end position="29"/>
    </location>
</feature>
<dbReference type="SMART" id="SM00131">
    <property type="entry name" value="KU"/>
    <property type="match status" value="7"/>
</dbReference>
<dbReference type="CDD" id="cd22593">
    <property type="entry name" value="Kunitz_conkunitzin"/>
    <property type="match status" value="7"/>
</dbReference>
<dbReference type="Proteomes" id="UP000298663">
    <property type="component" value="Unassembled WGS sequence"/>
</dbReference>
<feature type="domain" description="BPTI/Kunitz inhibitor" evidence="2">
    <location>
        <begin position="438"/>
        <end position="488"/>
    </location>
</feature>
<evidence type="ECO:0000259" key="2">
    <source>
        <dbReference type="PROSITE" id="PS50279"/>
    </source>
</evidence>
<evidence type="ECO:0000313" key="3">
    <source>
        <dbReference type="EMBL" id="TKR72513.1"/>
    </source>
</evidence>
<proteinExistence type="predicted"/>
<dbReference type="GO" id="GO:0004867">
    <property type="term" value="F:serine-type endopeptidase inhibitor activity"/>
    <property type="evidence" value="ECO:0007669"/>
    <property type="project" value="InterPro"/>
</dbReference>
<dbReference type="InterPro" id="IPR053014">
    <property type="entry name" value="Cuticle_assoc_divergent"/>
</dbReference>
<dbReference type="Pfam" id="PF14625">
    <property type="entry name" value="Lustrin_cystein"/>
    <property type="match status" value="7"/>
</dbReference>
<dbReference type="InterPro" id="IPR002223">
    <property type="entry name" value="Kunitz_BPTI"/>
</dbReference>
<reference evidence="3 4" key="1">
    <citation type="journal article" date="2015" name="Genome Biol.">
        <title>Comparative genomics of Steinernema reveals deeply conserved gene regulatory networks.</title>
        <authorList>
            <person name="Dillman A.R."/>
            <person name="Macchietto M."/>
            <person name="Porter C.F."/>
            <person name="Rogers A."/>
            <person name="Williams B."/>
            <person name="Antoshechkin I."/>
            <person name="Lee M.M."/>
            <person name="Goodwin Z."/>
            <person name="Lu X."/>
            <person name="Lewis E.E."/>
            <person name="Goodrich-Blair H."/>
            <person name="Stock S.P."/>
            <person name="Adams B.J."/>
            <person name="Sternberg P.W."/>
            <person name="Mortazavi A."/>
        </authorList>
    </citation>
    <scope>NUCLEOTIDE SEQUENCE [LARGE SCALE GENOMIC DNA]</scope>
    <source>
        <strain evidence="3 4">ALL</strain>
    </source>
</reference>
<keyword evidence="1" id="KW-0732">Signal</keyword>
<dbReference type="Gene3D" id="4.10.410.10">
    <property type="entry name" value="Pancreatic trypsin inhibitor Kunitz domain"/>
    <property type="match status" value="7"/>
</dbReference>
<dbReference type="InterPro" id="IPR036880">
    <property type="entry name" value="Kunitz_BPTI_sf"/>
</dbReference>
<dbReference type="STRING" id="34508.A0A4U5MSW9"/>
<sequence length="819" mass="90366">MAQIWFEKRLSLAFAAISLLLLRSRNVSQLSKSTHLTQISNVSQPFTKPTSGRTNPCLRGQPLTNNYGTPVTCNYLNQPNAGCPEDYWCHTGASFSTTACCPLMETEEICDQPRNSGDGDSLVPRWYFDNTSKTCKRFLYKGIHGNQNNFISNTQCMETCGATVVPVISQRVTTNPCRYGQPAKDMRTMRKIECGPTPDACPHGFYCHIGVDPENTACCESSGIADPCMLSINSGQGSSLLKRFYYNSIAKRCIEFTYKGTKGNENNFLTYEACEKACIKWESPCPGKAVLAERKSCVKNSDCGEGEWCHMGTNPDTSVCCRGAIVDTCSQPLDQGHGVENMTRWYVDPMDRSCTRQCKPFFYKGTKGNQNNFLTKEECEKECKPVCVNPCGTGQLLTDMGGSPRLCGPVSPCPNAHWCHVGGTLETTVCCSAVENPCDLAMSEGKGEHRLSRWYFSRNDNKCLSFIYKGIGGNQNMFLTLEDCRSVCPSYENTCGVGEPLLVNGRPKICSPDERCPATHFCHIGIERTDNYCCAKNGNPCDLRVNPGVGSFAIRRFFFDQDTKRCREFVYQGAKGNANNFLSMEDCEIVCRVLPNPCGAGEPLLDKTKEPIICGGEEACPGGFFCHVGASPETTNCCPGTRKPCDLPLERGNGTHQLERWYFDGSQQICKSFFYRGTKGNSNNFLTKQDCRDVCQEVNPCGTGEPLIDATGERMLCTGGQRVDSCPKSHYCHVGSSAVTTICCPKSSEETCELPANEGRGGEGLPRWYFDVRTNGCQKFAYGGIGGNENNFIAKHTCEQMCPAKNGVHFVLVTNRHMR</sequence>
<dbReference type="PANTHER" id="PTHR46339">
    <property type="entry name" value="PROTEIN CBG15282-RELATED"/>
    <property type="match status" value="1"/>
</dbReference>
<comment type="caution">
    <text evidence="3">The sequence shown here is derived from an EMBL/GenBank/DDBJ whole genome shotgun (WGS) entry which is preliminary data.</text>
</comment>
<feature type="chain" id="PRO_5020216669" description="BPTI/Kunitz inhibitor domain-containing protein" evidence="1">
    <location>
        <begin position="30"/>
        <end position="819"/>
    </location>
</feature>
<reference evidence="3 4" key="2">
    <citation type="journal article" date="2019" name="G3 (Bethesda)">
        <title>Hybrid Assembly of the Genome of the Entomopathogenic Nematode Steinernema carpocapsae Identifies the X-Chromosome.</title>
        <authorList>
            <person name="Serra L."/>
            <person name="Macchietto M."/>
            <person name="Macias-Munoz A."/>
            <person name="McGill C.J."/>
            <person name="Rodriguez I.M."/>
            <person name="Rodriguez B."/>
            <person name="Murad R."/>
            <person name="Mortazavi A."/>
        </authorList>
    </citation>
    <scope>NUCLEOTIDE SEQUENCE [LARGE SCALE GENOMIC DNA]</scope>
    <source>
        <strain evidence="3 4">ALL</strain>
    </source>
</reference>
<dbReference type="OrthoDB" id="4473401at2759"/>
<evidence type="ECO:0000313" key="4">
    <source>
        <dbReference type="Proteomes" id="UP000298663"/>
    </source>
</evidence>
<dbReference type="PANTHER" id="PTHR46339:SF2">
    <property type="entry name" value="BPTI_KUNITZ INHIBITOR DOMAIN-CONTAINING PROTEIN"/>
    <property type="match status" value="1"/>
</dbReference>
<gene>
    <name evidence="3" type="ORF">L596_019947</name>
</gene>
<dbReference type="InterPro" id="IPR006150">
    <property type="entry name" value="Cys_repeat_1"/>
</dbReference>
<feature type="domain" description="BPTI/Kunitz inhibitor" evidence="2">
    <location>
        <begin position="329"/>
        <end position="383"/>
    </location>
</feature>
<accession>A0A4U5MSW9</accession>
<organism evidence="3 4">
    <name type="scientific">Steinernema carpocapsae</name>
    <name type="common">Entomopathogenic nematode</name>
    <dbReference type="NCBI Taxonomy" id="34508"/>
    <lineage>
        <taxon>Eukaryota</taxon>
        <taxon>Metazoa</taxon>
        <taxon>Ecdysozoa</taxon>
        <taxon>Nematoda</taxon>
        <taxon>Chromadorea</taxon>
        <taxon>Rhabditida</taxon>
        <taxon>Tylenchina</taxon>
        <taxon>Panagrolaimomorpha</taxon>
        <taxon>Strongyloidoidea</taxon>
        <taxon>Steinernematidae</taxon>
        <taxon>Steinernema</taxon>
    </lineage>
</organism>